<keyword evidence="7 9" id="KW-0694">RNA-binding</keyword>
<dbReference type="GO" id="GO:0005730">
    <property type="term" value="C:nucleolus"/>
    <property type="evidence" value="ECO:0007669"/>
    <property type="project" value="UniProtKB-SubCell"/>
</dbReference>
<feature type="compositionally biased region" description="Basic residues" evidence="10">
    <location>
        <begin position="1"/>
        <end position="13"/>
    </location>
</feature>
<evidence type="ECO:0000256" key="2">
    <source>
        <dbReference type="ARBA" id="ARBA00022552"/>
    </source>
</evidence>
<feature type="domain" description="DEAD-box RNA helicase Q" evidence="13">
    <location>
        <begin position="287"/>
        <end position="315"/>
    </location>
</feature>
<keyword evidence="3 9" id="KW-0547">Nucleotide-binding</keyword>
<evidence type="ECO:0000313" key="15">
    <source>
        <dbReference type="Proteomes" id="UP000078544"/>
    </source>
</evidence>
<proteinExistence type="inferred from homology"/>
<dbReference type="SUPFAM" id="SSF52540">
    <property type="entry name" value="P-loop containing nucleoside triphosphate hydrolases"/>
    <property type="match status" value="2"/>
</dbReference>
<evidence type="ECO:0000256" key="5">
    <source>
        <dbReference type="ARBA" id="ARBA00022806"/>
    </source>
</evidence>
<evidence type="ECO:0000313" key="14">
    <source>
        <dbReference type="EMBL" id="KZZ98545.1"/>
    </source>
</evidence>
<dbReference type="InterPro" id="IPR011545">
    <property type="entry name" value="DEAD/DEAH_box_helicase_dom"/>
</dbReference>
<dbReference type="Pfam" id="PF00271">
    <property type="entry name" value="Helicase_C"/>
    <property type="match status" value="1"/>
</dbReference>
<dbReference type="GO" id="GO:0016787">
    <property type="term" value="F:hydrolase activity"/>
    <property type="evidence" value="ECO:0007669"/>
    <property type="project" value="UniProtKB-KW"/>
</dbReference>
<feature type="region of interest" description="Disordered" evidence="10">
    <location>
        <begin position="355"/>
        <end position="415"/>
    </location>
</feature>
<dbReference type="PANTHER" id="PTHR24031">
    <property type="entry name" value="RNA HELICASE"/>
    <property type="match status" value="1"/>
</dbReference>
<comment type="subcellular location">
    <subcellularLocation>
        <location evidence="1">Nucleus</location>
        <location evidence="1">Nucleolus</location>
    </subcellularLocation>
</comment>
<comment type="domain">
    <text evidence="9">The Q motif is unique to and characteristic of the DEAD box family of RNA helicases and controls ATP binding and hydrolysis.</text>
</comment>
<evidence type="ECO:0000256" key="4">
    <source>
        <dbReference type="ARBA" id="ARBA00022801"/>
    </source>
</evidence>
<feature type="region of interest" description="Disordered" evidence="10">
    <location>
        <begin position="90"/>
        <end position="261"/>
    </location>
</feature>
<evidence type="ECO:0000259" key="12">
    <source>
        <dbReference type="PROSITE" id="PS51194"/>
    </source>
</evidence>
<dbReference type="GO" id="GO:0006364">
    <property type="term" value="P:rRNA processing"/>
    <property type="evidence" value="ECO:0007669"/>
    <property type="project" value="UniProtKB-KW"/>
</dbReference>
<dbReference type="GO" id="GO:0003724">
    <property type="term" value="F:RNA helicase activity"/>
    <property type="evidence" value="ECO:0007669"/>
    <property type="project" value="UniProtKB-EC"/>
</dbReference>
<dbReference type="SMART" id="SM00487">
    <property type="entry name" value="DEXDc"/>
    <property type="match status" value="1"/>
</dbReference>
<evidence type="ECO:0000259" key="13">
    <source>
        <dbReference type="PROSITE" id="PS51195"/>
    </source>
</evidence>
<reference evidence="14 15" key="1">
    <citation type="journal article" date="2016" name="Genome Biol. Evol.">
        <title>Divergent and convergent evolution of fungal pathogenicity.</title>
        <authorList>
            <person name="Shang Y."/>
            <person name="Xiao G."/>
            <person name="Zheng P."/>
            <person name="Cen K."/>
            <person name="Zhan S."/>
            <person name="Wang C."/>
        </authorList>
    </citation>
    <scope>NUCLEOTIDE SEQUENCE [LARGE SCALE GENOMIC DNA]</scope>
    <source>
        <strain evidence="14 15">RCEF 2490</strain>
    </source>
</reference>
<dbReference type="GO" id="GO:0005524">
    <property type="term" value="F:ATP binding"/>
    <property type="evidence" value="ECO:0007669"/>
    <property type="project" value="UniProtKB-UniRule"/>
</dbReference>
<dbReference type="InterPro" id="IPR001650">
    <property type="entry name" value="Helicase_C-like"/>
</dbReference>
<comment type="function">
    <text evidence="9">RNA helicase.</text>
</comment>
<dbReference type="SMART" id="SM00490">
    <property type="entry name" value="HELICc"/>
    <property type="match status" value="1"/>
</dbReference>
<keyword evidence="6 9" id="KW-0067">ATP-binding</keyword>
<gene>
    <name evidence="14" type="ORF">AAL_03063</name>
</gene>
<feature type="domain" description="Helicase C-terminal" evidence="12">
    <location>
        <begin position="664"/>
        <end position="815"/>
    </location>
</feature>
<dbReference type="InterPro" id="IPR014014">
    <property type="entry name" value="RNA_helicase_DEAD_Q_motif"/>
</dbReference>
<evidence type="ECO:0000259" key="11">
    <source>
        <dbReference type="PROSITE" id="PS51192"/>
    </source>
</evidence>
<dbReference type="PROSITE" id="PS51194">
    <property type="entry name" value="HELICASE_CTER"/>
    <property type="match status" value="1"/>
</dbReference>
<accession>A0A168E8X4</accession>
<feature type="region of interest" description="Disordered" evidence="10">
    <location>
        <begin position="589"/>
        <end position="611"/>
    </location>
</feature>
<feature type="compositionally biased region" description="Basic residues" evidence="10">
    <location>
        <begin position="395"/>
        <end position="415"/>
    </location>
</feature>
<dbReference type="Proteomes" id="UP000078544">
    <property type="component" value="Unassembled WGS sequence"/>
</dbReference>
<feature type="compositionally biased region" description="Low complexity" evidence="10">
    <location>
        <begin position="14"/>
        <end position="29"/>
    </location>
</feature>
<evidence type="ECO:0000256" key="3">
    <source>
        <dbReference type="ARBA" id="ARBA00022741"/>
    </source>
</evidence>
<keyword evidence="5 9" id="KW-0347">Helicase</keyword>
<keyword evidence="15" id="KW-1185">Reference proteome</keyword>
<dbReference type="PROSITE" id="PS51192">
    <property type="entry name" value="HELICASE_ATP_BIND_1"/>
    <property type="match status" value="1"/>
</dbReference>
<evidence type="ECO:0000256" key="10">
    <source>
        <dbReference type="SAM" id="MobiDB-lite"/>
    </source>
</evidence>
<feature type="compositionally biased region" description="Basic residues" evidence="10">
    <location>
        <begin position="242"/>
        <end position="256"/>
    </location>
</feature>
<feature type="domain" description="Helicase ATP-binding" evidence="11">
    <location>
        <begin position="318"/>
        <end position="575"/>
    </location>
</feature>
<organism evidence="14 15">
    <name type="scientific">Moelleriella libera RCEF 2490</name>
    <dbReference type="NCBI Taxonomy" id="1081109"/>
    <lineage>
        <taxon>Eukaryota</taxon>
        <taxon>Fungi</taxon>
        <taxon>Dikarya</taxon>
        <taxon>Ascomycota</taxon>
        <taxon>Pezizomycotina</taxon>
        <taxon>Sordariomycetes</taxon>
        <taxon>Hypocreomycetidae</taxon>
        <taxon>Hypocreales</taxon>
        <taxon>Clavicipitaceae</taxon>
        <taxon>Moelleriella</taxon>
    </lineage>
</organism>
<sequence>MGPAAHQHRKRKAAAAAASPGISTTAAGPRAKRSRKSAPAGSSGSGSGSGSARTVFDASELGWQSVGEEFGGLQVLSGVDVVKDGKRVQYVVRDSNNNNKSSRSTGSSSGSSSSNNKRQKAAVGGSAGESEPGPPSDDESFQGFGDDPVEGQAVHPGQGGAGAHVVAGEEAQKETGRAGKTGNRGKARQKKDGGDDDDRNDDTAREQSVAKQQQNRLPSEKNNKKNGGALELQIQQSAAQGNKKKNNNNANHKRKKQEQPGQQANEFLALADHHQADDNDAENLDMGAWMALNLSPALLSALAKLGFTKPTPIQERCIPRIVAGRDVIGKAQTGSGKTLAFGIPIVERWLDLHEDDEDDEDDEDEDEEGDEDAVLAQDKDQDNEEDSDGLEPKKKNWQHPHPRPHQRQAGKRKKRPLALILSPTRELAKQIGSHIQSLCSGLPASSSSSSSSPYVCVVTGGLSIHKQQRQLDRADVVIATPGRLWEVLEGDAALQAHFAAALRFLVIDEADRLFKAGQFGEVQHILGVLDHRRRRRRDPEYDSGSGDSESDEGGDVGPRPAARQTLVFSATFDKDLHIKLAGKSRSAAAAASTTNDNITTTSNDTNDTNSASSNMAYLVKALGFRPGAQPDFIDANPRSQMADNLREGLIEDLESKTTLQATSDLYLYTVLLLNPGRRTLVFTNSISAARRITPLLQHLNQNALPLHSQMIQKARLRSLERFAAARDSVLVSTDVAARGLDIKQVDQVIHYHVPRTADTYIHRSGRTARADKSGVSIILCSPDEVLPTRRLTGRVHAERASSPANGGKKKQHVLESLPIDRRIASRLKPRVDLAKKITDAILAKEKAHSNDQWLRSAAEELGVDYDSDEFEATAASGWGGGGSRGGGRRRKEKEARSLSKAELGALKAQLRHELGQRVNLGVSEKYIAGGRVDVAQLLKEREMNTVGGIFLGGDDLGLGL</sequence>
<dbReference type="OrthoDB" id="4310724at2759"/>
<keyword evidence="2" id="KW-0698">rRNA processing</keyword>
<evidence type="ECO:0000256" key="8">
    <source>
        <dbReference type="PROSITE-ProRule" id="PRU00552"/>
    </source>
</evidence>
<name>A0A168E8X4_9HYPO</name>
<feature type="compositionally biased region" description="Low complexity" evidence="10">
    <location>
        <begin position="95"/>
        <end position="131"/>
    </location>
</feature>
<feature type="compositionally biased region" description="Acidic residues" evidence="10">
    <location>
        <begin position="355"/>
        <end position="373"/>
    </location>
</feature>
<comment type="caution">
    <text evidence="14">The sequence shown here is derived from an EMBL/GenBank/DDBJ whole genome shotgun (WGS) entry which is preliminary data.</text>
</comment>
<dbReference type="InterPro" id="IPR027417">
    <property type="entry name" value="P-loop_NTPase"/>
</dbReference>
<dbReference type="Pfam" id="PF00270">
    <property type="entry name" value="DEAD"/>
    <property type="match status" value="1"/>
</dbReference>
<dbReference type="EC" id="3.6.4.13" evidence="9"/>
<dbReference type="EMBL" id="AZGY01000005">
    <property type="protein sequence ID" value="KZZ98545.1"/>
    <property type="molecule type" value="Genomic_DNA"/>
</dbReference>
<keyword evidence="4 9" id="KW-0378">Hydrolase</keyword>
<evidence type="ECO:0000256" key="6">
    <source>
        <dbReference type="ARBA" id="ARBA00022840"/>
    </source>
</evidence>
<feature type="region of interest" description="Disordered" evidence="10">
    <location>
        <begin position="535"/>
        <end position="560"/>
    </location>
</feature>
<dbReference type="AlphaFoldDB" id="A0A168E8X4"/>
<feature type="region of interest" description="Disordered" evidence="10">
    <location>
        <begin position="1"/>
        <end position="53"/>
    </location>
</feature>
<evidence type="ECO:0000256" key="9">
    <source>
        <dbReference type="RuleBase" id="RU365068"/>
    </source>
</evidence>
<dbReference type="GO" id="GO:0003723">
    <property type="term" value="F:RNA binding"/>
    <property type="evidence" value="ECO:0007669"/>
    <property type="project" value="UniProtKB-UniRule"/>
</dbReference>
<evidence type="ECO:0000256" key="1">
    <source>
        <dbReference type="ARBA" id="ARBA00004604"/>
    </source>
</evidence>
<dbReference type="InterPro" id="IPR014001">
    <property type="entry name" value="Helicase_ATP-bd"/>
</dbReference>
<comment type="catalytic activity">
    <reaction evidence="9">
        <text>ATP + H2O = ADP + phosphate + H(+)</text>
        <dbReference type="Rhea" id="RHEA:13065"/>
        <dbReference type="ChEBI" id="CHEBI:15377"/>
        <dbReference type="ChEBI" id="CHEBI:15378"/>
        <dbReference type="ChEBI" id="CHEBI:30616"/>
        <dbReference type="ChEBI" id="CHEBI:43474"/>
        <dbReference type="ChEBI" id="CHEBI:456216"/>
        <dbReference type="EC" id="3.6.4.13"/>
    </reaction>
</comment>
<dbReference type="STRING" id="1081109.A0A168E8X4"/>
<dbReference type="CDD" id="cd18787">
    <property type="entry name" value="SF2_C_DEAD"/>
    <property type="match status" value="1"/>
</dbReference>
<comment type="similarity">
    <text evidence="9">Belongs to the DEAD box helicase family.</text>
</comment>
<dbReference type="InterPro" id="IPR000629">
    <property type="entry name" value="RNA-helicase_DEAD-box_CS"/>
</dbReference>
<feature type="short sequence motif" description="Q motif" evidence="8">
    <location>
        <begin position="287"/>
        <end position="315"/>
    </location>
</feature>
<protein>
    <recommendedName>
        <fullName evidence="9">ATP-dependent RNA helicase</fullName>
        <ecNumber evidence="9">3.6.4.13</ecNumber>
    </recommendedName>
</protein>
<dbReference type="PROSITE" id="PS00039">
    <property type="entry name" value="DEAD_ATP_HELICASE"/>
    <property type="match status" value="1"/>
</dbReference>
<dbReference type="PROSITE" id="PS51195">
    <property type="entry name" value="Q_MOTIF"/>
    <property type="match status" value="1"/>
</dbReference>
<feature type="region of interest" description="Disordered" evidence="10">
    <location>
        <begin position="874"/>
        <end position="893"/>
    </location>
</feature>
<evidence type="ECO:0000256" key="7">
    <source>
        <dbReference type="ARBA" id="ARBA00022884"/>
    </source>
</evidence>
<dbReference type="Gene3D" id="3.40.50.300">
    <property type="entry name" value="P-loop containing nucleotide triphosphate hydrolases"/>
    <property type="match status" value="2"/>
</dbReference>